<dbReference type="AlphaFoldDB" id="A8M342"/>
<dbReference type="eggNOG" id="ENOG5031VF0">
    <property type="taxonomic scope" value="Bacteria"/>
</dbReference>
<evidence type="ECO:0000313" key="1">
    <source>
        <dbReference type="EMBL" id="ABV98304.1"/>
    </source>
</evidence>
<organism evidence="1">
    <name type="scientific">Salinispora arenicola (strain CNS-205)</name>
    <dbReference type="NCBI Taxonomy" id="391037"/>
    <lineage>
        <taxon>Bacteria</taxon>
        <taxon>Bacillati</taxon>
        <taxon>Actinomycetota</taxon>
        <taxon>Actinomycetes</taxon>
        <taxon>Micromonosporales</taxon>
        <taxon>Micromonosporaceae</taxon>
        <taxon>Salinispora</taxon>
    </lineage>
</organism>
<dbReference type="STRING" id="391037.Sare_2458"/>
<dbReference type="EMBL" id="CP000850">
    <property type="protein sequence ID" value="ABV98304.1"/>
    <property type="molecule type" value="Genomic_DNA"/>
</dbReference>
<proteinExistence type="predicted"/>
<protein>
    <submittedName>
        <fullName evidence="1">Uncharacterized protein</fullName>
    </submittedName>
</protein>
<dbReference type="HOGENOM" id="CLU_431374_0_0_11"/>
<dbReference type="PATRIC" id="fig|391037.6.peg.2499"/>
<reference evidence="1" key="1">
    <citation type="submission" date="2007-10" db="EMBL/GenBank/DDBJ databases">
        <title>Complete sequence of Salinispora arenicola CNS-205.</title>
        <authorList>
            <consortium name="US DOE Joint Genome Institute"/>
            <person name="Copeland A."/>
            <person name="Lucas S."/>
            <person name="Lapidus A."/>
            <person name="Barry K."/>
            <person name="Glavina del Rio T."/>
            <person name="Dalin E."/>
            <person name="Tice H."/>
            <person name="Pitluck S."/>
            <person name="Foster B."/>
            <person name="Schmutz J."/>
            <person name="Larimer F."/>
            <person name="Land M."/>
            <person name="Hauser L."/>
            <person name="Kyrpides N."/>
            <person name="Ivanova N."/>
            <person name="Jensen P.R."/>
            <person name="Moore B.S."/>
            <person name="Penn K."/>
            <person name="Jenkins C."/>
            <person name="Udwary D."/>
            <person name="Xiang L."/>
            <person name="Gontang E."/>
            <person name="Richardson P."/>
        </authorList>
    </citation>
    <scope>NUCLEOTIDE SEQUENCE [LARGE SCALE GENOMIC DNA]</scope>
    <source>
        <strain evidence="1">CNS-205</strain>
    </source>
</reference>
<gene>
    <name evidence="1" type="ordered locus">Sare_2458</name>
</gene>
<name>A8M342_SALAI</name>
<sequence length="659" mass="72575">MLPESWYKALVRSSGEPWVARRSSLRPAFPAVHNVWVVYRMTPSSGADVLAGALQWRDATLERWTPLGELEVVTASVEVAAWCADTRPFVGQHGKAWQSVIADFRQAVASAGSLLASRLRDNVRDVMGRLGDLSQGVAAKQPNHQVDALIAAARPSAQALMEQLRHPETVVAAWTDLSRACLSPAPEWALVARARDTFVHLASLSGHGSRWLSMQLSWAVVGEPHAVEWLIREVGAPGPGHSRWVPLADRISLGARYFKRPVVQRRQVVWFALRRAMIRQFTISFGAINFYYAPILHAVASSAQRTSLLPAELQGDSPFGLVQMPNDQDVVFARVDLAAAKPRDPVREARDVLIGALGMVRFGGLDSGNWQLMNGHVHAVNGHVVHHAVFWPRDEQPRLDYKADSTVDMLTHRAAAAGITDPSDHRARELRAAIRWCDEAEDLGAAAATLLYVRVIELFASRIAKKQWYDFLDEYVSPAWVRGRMQRTVYDVVHGALHPDGISERSDDVAALRRETYTIRGSFSESTHSALLTALDSLDGMPGIVGALAVQIRGLRERVDDTATVHLWRNEVRAEWSALSSRLRRVRNSLAHGGPYTDEVIDSLVDYARDLARTVLNWGIDAMAAGTDVAVVAAERRDTAATWELAIPAAANAPIALFG</sequence>
<dbReference type="KEGG" id="saq:Sare_2458"/>
<accession>A8M342</accession>